<feature type="compositionally biased region" description="Basic and acidic residues" evidence="1">
    <location>
        <begin position="14"/>
        <end position="32"/>
    </location>
</feature>
<sequence>MRDTRAGSRRRRTARSDVEPIRDGRDGRDGGRRPSRRAPADTGPRANDPPHCALAAMDSASCLG</sequence>
<name>A0AAW9CK52_BURTH</name>
<feature type="region of interest" description="Disordered" evidence="1">
    <location>
        <begin position="1"/>
        <end position="52"/>
    </location>
</feature>
<dbReference type="EMBL" id="QXCT01000001">
    <property type="protein sequence ID" value="MDW9250597.1"/>
    <property type="molecule type" value="Genomic_DNA"/>
</dbReference>
<evidence type="ECO:0000313" key="3">
    <source>
        <dbReference type="Proteomes" id="UP001272137"/>
    </source>
</evidence>
<dbReference type="Proteomes" id="UP001272137">
    <property type="component" value="Unassembled WGS sequence"/>
</dbReference>
<accession>A0AAW9CK52</accession>
<gene>
    <name evidence="2" type="ORF">C7S16_4976</name>
</gene>
<evidence type="ECO:0000256" key="1">
    <source>
        <dbReference type="SAM" id="MobiDB-lite"/>
    </source>
</evidence>
<evidence type="ECO:0000313" key="2">
    <source>
        <dbReference type="EMBL" id="MDW9250597.1"/>
    </source>
</evidence>
<dbReference type="AlphaFoldDB" id="A0AAW9CK52"/>
<protein>
    <submittedName>
        <fullName evidence="2">Uncharacterized protein</fullName>
    </submittedName>
</protein>
<reference evidence="2" key="1">
    <citation type="submission" date="2018-08" db="EMBL/GenBank/DDBJ databases">
        <title>Identification of Burkholderia cepacia strains that express a Burkholderia pseudomallei-like capsular polysaccharide.</title>
        <authorList>
            <person name="Burtnick M.N."/>
            <person name="Vongsouvath M."/>
            <person name="Newton P."/>
            <person name="Wuthiekanun V."/>
            <person name="Limmathurotsakul D."/>
            <person name="Brett P.J."/>
            <person name="Chantratita N."/>
            <person name="Dance D.A."/>
        </authorList>
    </citation>
    <scope>NUCLEOTIDE SEQUENCE</scope>
    <source>
        <strain evidence="2">SBXCC001</strain>
    </source>
</reference>
<comment type="caution">
    <text evidence="2">The sequence shown here is derived from an EMBL/GenBank/DDBJ whole genome shotgun (WGS) entry which is preliminary data.</text>
</comment>
<organism evidence="2 3">
    <name type="scientific">Burkholderia thailandensis</name>
    <dbReference type="NCBI Taxonomy" id="57975"/>
    <lineage>
        <taxon>Bacteria</taxon>
        <taxon>Pseudomonadati</taxon>
        <taxon>Pseudomonadota</taxon>
        <taxon>Betaproteobacteria</taxon>
        <taxon>Burkholderiales</taxon>
        <taxon>Burkholderiaceae</taxon>
        <taxon>Burkholderia</taxon>
        <taxon>pseudomallei group</taxon>
    </lineage>
</organism>
<proteinExistence type="predicted"/>